<keyword evidence="1" id="KW-0645">Protease</keyword>
<evidence type="ECO:0000313" key="2">
    <source>
        <dbReference type="Proteomes" id="UP001164539"/>
    </source>
</evidence>
<keyword evidence="1" id="KW-0378">Hydrolase</keyword>
<accession>A0ACC1WWY2</accession>
<evidence type="ECO:0000313" key="1">
    <source>
        <dbReference type="EMBL" id="KAJ4703627.1"/>
    </source>
</evidence>
<name>A0ACC1WWY2_MELAZ</name>
<keyword evidence="2" id="KW-1185">Reference proteome</keyword>
<organism evidence="1 2">
    <name type="scientific">Melia azedarach</name>
    <name type="common">Chinaberry tree</name>
    <dbReference type="NCBI Taxonomy" id="155640"/>
    <lineage>
        <taxon>Eukaryota</taxon>
        <taxon>Viridiplantae</taxon>
        <taxon>Streptophyta</taxon>
        <taxon>Embryophyta</taxon>
        <taxon>Tracheophyta</taxon>
        <taxon>Spermatophyta</taxon>
        <taxon>Magnoliopsida</taxon>
        <taxon>eudicotyledons</taxon>
        <taxon>Gunneridae</taxon>
        <taxon>Pentapetalae</taxon>
        <taxon>rosids</taxon>
        <taxon>malvids</taxon>
        <taxon>Sapindales</taxon>
        <taxon>Meliaceae</taxon>
        <taxon>Melia</taxon>
    </lineage>
</organism>
<dbReference type="Proteomes" id="UP001164539">
    <property type="component" value="Chromosome 13"/>
</dbReference>
<proteinExistence type="predicted"/>
<protein>
    <submittedName>
        <fullName evidence="1">Cysteine Protease</fullName>
    </submittedName>
</protein>
<comment type="caution">
    <text evidence="1">The sequence shown here is derived from an EMBL/GenBank/DDBJ whole genome shotgun (WGS) entry which is preliminary data.</text>
</comment>
<gene>
    <name evidence="1" type="ORF">OWV82_023504</name>
</gene>
<sequence>MALTFEKILSLLILVTWASPVISRKLHEASMVAKHEQWMAKHARTYKNQTEKEMRFNIFKENVEFIEKFNREDWRAEGAVTPVKAQGGCGCCWAFSAVAAVEGITKIRTGNLISLSEQQLLDCSMTGGCQGGFMESAFSYIIRSNGITAEYNYPYEQREEACNRQREAVKAAEIRSYEDIPTTEEALLKAVAMQPVSVSIDGSQPGFRHYAGGVYNGPCLTTVDHGVTLVGYGTTSFGLNYWLIKNSWGESWGEGGFGRMQRDLGGTGLCGIASRASFPIA</sequence>
<reference evidence="1 2" key="1">
    <citation type="journal article" date="2023" name="Science">
        <title>Complex scaffold remodeling in plant triterpene biosynthesis.</title>
        <authorList>
            <person name="De La Pena R."/>
            <person name="Hodgson H."/>
            <person name="Liu J.C."/>
            <person name="Stephenson M.J."/>
            <person name="Martin A.C."/>
            <person name="Owen C."/>
            <person name="Harkess A."/>
            <person name="Leebens-Mack J."/>
            <person name="Jimenez L.E."/>
            <person name="Osbourn A."/>
            <person name="Sattely E.S."/>
        </authorList>
    </citation>
    <scope>NUCLEOTIDE SEQUENCE [LARGE SCALE GENOMIC DNA]</scope>
    <source>
        <strain evidence="2">cv. JPN11</strain>
        <tissue evidence="1">Leaf</tissue>
    </source>
</reference>
<dbReference type="EMBL" id="CM051406">
    <property type="protein sequence ID" value="KAJ4703627.1"/>
    <property type="molecule type" value="Genomic_DNA"/>
</dbReference>